<dbReference type="Pfam" id="PF07690">
    <property type="entry name" value="MFS_1"/>
    <property type="match status" value="1"/>
</dbReference>
<dbReference type="CDD" id="cd17393">
    <property type="entry name" value="MFS_MosC_like"/>
    <property type="match status" value="1"/>
</dbReference>
<dbReference type="InterPro" id="IPR051788">
    <property type="entry name" value="MFS_Transporter"/>
</dbReference>
<evidence type="ECO:0000256" key="3">
    <source>
        <dbReference type="ARBA" id="ARBA00022989"/>
    </source>
</evidence>
<evidence type="ECO:0000256" key="1">
    <source>
        <dbReference type="ARBA" id="ARBA00004141"/>
    </source>
</evidence>
<reference evidence="7 8" key="1">
    <citation type="submission" date="2019-09" db="EMBL/GenBank/DDBJ databases">
        <title>Non-baumannii Acinetobacter spp. carrying blaNDM-1 isolated in China.</title>
        <authorList>
            <person name="Cui C."/>
            <person name="Chen C."/>
            <person name="Sun J."/>
            <person name="Liu Y."/>
        </authorList>
    </citation>
    <scope>NUCLEOTIDE SEQUENCE [LARGE SCALE GENOMIC DNA]</scope>
    <source>
        <strain evidence="7 8">B18</strain>
    </source>
</reference>
<name>A0A6C0Y221_9GAMM</name>
<dbReference type="AlphaFoldDB" id="A0A6C0Y221"/>
<feature type="transmembrane region" description="Helical" evidence="5">
    <location>
        <begin position="100"/>
        <end position="119"/>
    </location>
</feature>
<dbReference type="SUPFAM" id="SSF103473">
    <property type="entry name" value="MFS general substrate transporter"/>
    <property type="match status" value="1"/>
</dbReference>
<dbReference type="InterPro" id="IPR036259">
    <property type="entry name" value="MFS_trans_sf"/>
</dbReference>
<accession>A0A6C0Y221</accession>
<evidence type="ECO:0000256" key="5">
    <source>
        <dbReference type="SAM" id="Phobius"/>
    </source>
</evidence>
<keyword evidence="4 5" id="KW-0472">Membrane</keyword>
<dbReference type="InterPro" id="IPR020846">
    <property type="entry name" value="MFS_dom"/>
</dbReference>
<dbReference type="PANTHER" id="PTHR23514">
    <property type="entry name" value="BYPASS OF STOP CODON PROTEIN 6"/>
    <property type="match status" value="1"/>
</dbReference>
<dbReference type="PROSITE" id="PS50850">
    <property type="entry name" value="MFS"/>
    <property type="match status" value="1"/>
</dbReference>
<comment type="subcellular location">
    <subcellularLocation>
        <location evidence="1">Membrane</location>
        <topology evidence="1">Multi-pass membrane protein</topology>
    </subcellularLocation>
</comment>
<feature type="transmembrane region" description="Helical" evidence="5">
    <location>
        <begin position="304"/>
        <end position="323"/>
    </location>
</feature>
<keyword evidence="3 5" id="KW-1133">Transmembrane helix</keyword>
<evidence type="ECO:0000259" key="6">
    <source>
        <dbReference type="PROSITE" id="PS50850"/>
    </source>
</evidence>
<dbReference type="GO" id="GO:0016020">
    <property type="term" value="C:membrane"/>
    <property type="evidence" value="ECO:0007669"/>
    <property type="project" value="UniProtKB-SubCell"/>
</dbReference>
<dbReference type="Gene3D" id="1.20.1250.20">
    <property type="entry name" value="MFS general substrate transporter like domains"/>
    <property type="match status" value="2"/>
</dbReference>
<evidence type="ECO:0000313" key="8">
    <source>
        <dbReference type="Proteomes" id="UP000503440"/>
    </source>
</evidence>
<proteinExistence type="predicted"/>
<dbReference type="PANTHER" id="PTHR23514:SF13">
    <property type="entry name" value="INNER MEMBRANE PROTEIN YBJJ"/>
    <property type="match status" value="1"/>
</dbReference>
<evidence type="ECO:0000256" key="2">
    <source>
        <dbReference type="ARBA" id="ARBA00022692"/>
    </source>
</evidence>
<feature type="transmembrane region" description="Helical" evidence="5">
    <location>
        <begin position="188"/>
        <end position="206"/>
    </location>
</feature>
<feature type="transmembrane region" description="Helical" evidence="5">
    <location>
        <begin position="71"/>
        <end position="93"/>
    </location>
</feature>
<organism evidence="7 8">
    <name type="scientific">Acinetobacter indicus</name>
    <dbReference type="NCBI Taxonomy" id="756892"/>
    <lineage>
        <taxon>Bacteria</taxon>
        <taxon>Pseudomonadati</taxon>
        <taxon>Pseudomonadota</taxon>
        <taxon>Gammaproteobacteria</taxon>
        <taxon>Moraxellales</taxon>
        <taxon>Moraxellaceae</taxon>
        <taxon>Acinetobacter</taxon>
    </lineage>
</organism>
<feature type="transmembrane region" description="Helical" evidence="5">
    <location>
        <begin position="162"/>
        <end position="182"/>
    </location>
</feature>
<keyword evidence="2 5" id="KW-0812">Transmembrane</keyword>
<feature type="domain" description="Major facilitator superfamily (MFS) profile" evidence="6">
    <location>
        <begin position="35"/>
        <end position="413"/>
    </location>
</feature>
<dbReference type="InterPro" id="IPR011701">
    <property type="entry name" value="MFS"/>
</dbReference>
<gene>
    <name evidence="7" type="ORF">FSC09_07315</name>
</gene>
<evidence type="ECO:0000313" key="7">
    <source>
        <dbReference type="EMBL" id="QIC70233.1"/>
    </source>
</evidence>
<dbReference type="Proteomes" id="UP000503440">
    <property type="component" value="Chromosome"/>
</dbReference>
<feature type="transmembrane region" description="Helical" evidence="5">
    <location>
        <begin position="329"/>
        <end position="347"/>
    </location>
</feature>
<dbReference type="EMBL" id="CP044455">
    <property type="protein sequence ID" value="QIC70233.1"/>
    <property type="molecule type" value="Genomic_DNA"/>
</dbReference>
<feature type="transmembrane region" description="Helical" evidence="5">
    <location>
        <begin position="261"/>
        <end position="283"/>
    </location>
</feature>
<feature type="transmembrane region" description="Helical" evidence="5">
    <location>
        <begin position="386"/>
        <end position="406"/>
    </location>
</feature>
<dbReference type="RefSeq" id="WP_163145802.1">
    <property type="nucleotide sequence ID" value="NZ_CP044455.1"/>
</dbReference>
<dbReference type="GO" id="GO:0022857">
    <property type="term" value="F:transmembrane transporter activity"/>
    <property type="evidence" value="ECO:0007669"/>
    <property type="project" value="InterPro"/>
</dbReference>
<protein>
    <submittedName>
        <fullName evidence="7">MFS transporter</fullName>
    </submittedName>
</protein>
<sequence length="413" mass="43661">MDNFLEWDALFLEGGTYMLFSKTTVVDASAQLNAQGLATKLSFFGLGLSTASWAPLIPFAQQRLSLNHADFGLLLLCMGIGSMLAMPAAGLLIQRIGCRILIGIALVAAMIILPLLTVFGTALSMAIVLFIFGTAVGAFGVAINLQAVIVEKNCLKNMMSSFHGMCSLGGLLGVLTVTVLLSLGVSPLMSALIMSAVLAFIAILAVPNSLSEVEKKSDPTTEEDAPQAKQKFRPSPMILLIGLVCFIAFLSEGSAMDWSGIYLVSNFGMEASFAGLAYTFFAITMTIGRFSGRRLLRMWGEKNIITYSALCAALGLGIIVMAPHWAVVLLGYALLGFGCSNIVPVMFSRVGRQNIMPKAAALSLVSTIAYSGSLSGPALVGFLSEAIGLSTVFVLVALLLLSIAVLNRFTQVD</sequence>
<feature type="transmembrane region" description="Helical" evidence="5">
    <location>
        <begin position="125"/>
        <end position="150"/>
    </location>
</feature>
<feature type="transmembrane region" description="Helical" evidence="5">
    <location>
        <begin position="359"/>
        <end position="380"/>
    </location>
</feature>
<evidence type="ECO:0000256" key="4">
    <source>
        <dbReference type="ARBA" id="ARBA00023136"/>
    </source>
</evidence>
<feature type="transmembrane region" description="Helical" evidence="5">
    <location>
        <begin position="237"/>
        <end position="255"/>
    </location>
</feature>